<organism evidence="1 2">
    <name type="scientific">Candidatus Acidulodesulfobacterium acidiphilum</name>
    <dbReference type="NCBI Taxonomy" id="2597224"/>
    <lineage>
        <taxon>Bacteria</taxon>
        <taxon>Deltaproteobacteria</taxon>
        <taxon>Candidatus Acidulodesulfobacterales</taxon>
        <taxon>Candidatus Acidulodesulfobacterium</taxon>
    </lineage>
</organism>
<dbReference type="EMBL" id="SHMQ01000005">
    <property type="protein sequence ID" value="RZV39876.1"/>
    <property type="molecule type" value="Genomic_DNA"/>
</dbReference>
<accession>A0A520XFE6</accession>
<name>A0A520XFE6_9DELT</name>
<sequence length="72" mass="8414">MKINVYIYKNDNSIGVGKDKSDILISYDFFGRMRIYNSCGFEYIGIYQTKLTSWKEILKEARDKFLEKGGLS</sequence>
<evidence type="ECO:0000313" key="1">
    <source>
        <dbReference type="EMBL" id="RZV39876.1"/>
    </source>
</evidence>
<dbReference type="Proteomes" id="UP000322454">
    <property type="component" value="Unassembled WGS sequence"/>
</dbReference>
<gene>
    <name evidence="1" type="ORF">EVJ48_02845</name>
</gene>
<dbReference type="AlphaFoldDB" id="A0A520XFE6"/>
<proteinExistence type="predicted"/>
<evidence type="ECO:0000313" key="2">
    <source>
        <dbReference type="Proteomes" id="UP000322454"/>
    </source>
</evidence>
<reference evidence="1 2" key="1">
    <citation type="submission" date="2019-01" db="EMBL/GenBank/DDBJ databases">
        <title>Insights into ecological role of a new deltaproteobacterial order Candidatus Sinidesulfobacterales (Sva0485) by metagenomics and metatranscriptomics.</title>
        <authorList>
            <person name="Tan S."/>
            <person name="Liu J."/>
            <person name="Fang Y."/>
            <person name="Hedlund B."/>
            <person name="Lian Z.-H."/>
            <person name="Huang L.-Y."/>
            <person name="Li J.-T."/>
            <person name="Huang L.-N."/>
            <person name="Li W.-J."/>
            <person name="Jiang H.-C."/>
            <person name="Dong H.-L."/>
            <person name="Shu W.-S."/>
        </authorList>
    </citation>
    <scope>NUCLEOTIDE SEQUENCE [LARGE SCALE GENOMIC DNA]</scope>
    <source>
        <strain evidence="1">AP4</strain>
    </source>
</reference>
<protein>
    <submittedName>
        <fullName evidence="1">Uncharacterized protein</fullName>
    </submittedName>
</protein>
<comment type="caution">
    <text evidence="1">The sequence shown here is derived from an EMBL/GenBank/DDBJ whole genome shotgun (WGS) entry which is preliminary data.</text>
</comment>